<sequence>MPKHEFKWNARLQIELPALRLDWEAYDAYERAGILAYWEDVRGRIPDLVAELERRIDAKQTALSEEDSFEAACRLNAEIAELASRINDLHIWYRINQEIEPRRHSG</sequence>
<protein>
    <submittedName>
        <fullName evidence="1">Uncharacterized protein</fullName>
    </submittedName>
</protein>
<name>A0A927BV25_9BACL</name>
<organism evidence="1 2">
    <name type="scientific">Paenibacillus sabuli</name>
    <dbReference type="NCBI Taxonomy" id="2772509"/>
    <lineage>
        <taxon>Bacteria</taxon>
        <taxon>Bacillati</taxon>
        <taxon>Bacillota</taxon>
        <taxon>Bacilli</taxon>
        <taxon>Bacillales</taxon>
        <taxon>Paenibacillaceae</taxon>
        <taxon>Paenibacillus</taxon>
    </lineage>
</organism>
<dbReference type="AlphaFoldDB" id="A0A927BV25"/>
<dbReference type="Proteomes" id="UP000621560">
    <property type="component" value="Unassembled WGS sequence"/>
</dbReference>
<evidence type="ECO:0000313" key="2">
    <source>
        <dbReference type="Proteomes" id="UP000621560"/>
    </source>
</evidence>
<keyword evidence="2" id="KW-1185">Reference proteome</keyword>
<comment type="caution">
    <text evidence="1">The sequence shown here is derived from an EMBL/GenBank/DDBJ whole genome shotgun (WGS) entry which is preliminary data.</text>
</comment>
<accession>A0A927BV25</accession>
<dbReference type="RefSeq" id="WP_190918133.1">
    <property type="nucleotide sequence ID" value="NZ_JACXIZ010000020.1"/>
</dbReference>
<gene>
    <name evidence="1" type="ORF">IDH44_12585</name>
</gene>
<reference evidence="1" key="1">
    <citation type="submission" date="2020-09" db="EMBL/GenBank/DDBJ databases">
        <title>A novel bacterium of genus Paenibacillus, isolated from South China Sea.</title>
        <authorList>
            <person name="Huang H."/>
            <person name="Mo K."/>
            <person name="Hu Y."/>
        </authorList>
    </citation>
    <scope>NUCLEOTIDE SEQUENCE</scope>
    <source>
        <strain evidence="1">IB182496</strain>
    </source>
</reference>
<proteinExistence type="predicted"/>
<evidence type="ECO:0000313" key="1">
    <source>
        <dbReference type="EMBL" id="MBD2846034.1"/>
    </source>
</evidence>
<dbReference type="EMBL" id="JACXIZ010000020">
    <property type="protein sequence ID" value="MBD2846034.1"/>
    <property type="molecule type" value="Genomic_DNA"/>
</dbReference>